<accession>A0A251S811</accession>
<dbReference type="Proteomes" id="UP000215914">
    <property type="component" value="Chromosome 15"/>
</dbReference>
<keyword evidence="3" id="KW-1185">Reference proteome</keyword>
<dbReference type="EMBL" id="CM007904">
    <property type="protein sequence ID" value="OTF94721.1"/>
    <property type="molecule type" value="Genomic_DNA"/>
</dbReference>
<gene>
    <name evidence="2" type="ORF">HannXRQ_Chr15g0475201</name>
    <name evidence="1" type="ORF">HanXRQr2_Chr15g0685851</name>
</gene>
<dbReference type="AlphaFoldDB" id="A0A251S811"/>
<proteinExistence type="predicted"/>
<name>A0A251S811_HELAN</name>
<dbReference type="Gramene" id="mRNA:HanXRQr2_Chr15g0685851">
    <property type="protein sequence ID" value="mRNA:HanXRQr2_Chr15g0685851"/>
    <property type="gene ID" value="HanXRQr2_Chr15g0685851"/>
</dbReference>
<organism evidence="2 3">
    <name type="scientific">Helianthus annuus</name>
    <name type="common">Common sunflower</name>
    <dbReference type="NCBI Taxonomy" id="4232"/>
    <lineage>
        <taxon>Eukaryota</taxon>
        <taxon>Viridiplantae</taxon>
        <taxon>Streptophyta</taxon>
        <taxon>Embryophyta</taxon>
        <taxon>Tracheophyta</taxon>
        <taxon>Spermatophyta</taxon>
        <taxon>Magnoliopsida</taxon>
        <taxon>eudicotyledons</taxon>
        <taxon>Gunneridae</taxon>
        <taxon>Pentapetalae</taxon>
        <taxon>asterids</taxon>
        <taxon>campanulids</taxon>
        <taxon>Asterales</taxon>
        <taxon>Asteraceae</taxon>
        <taxon>Asteroideae</taxon>
        <taxon>Heliantheae alliance</taxon>
        <taxon>Heliantheae</taxon>
        <taxon>Helianthus</taxon>
    </lineage>
</organism>
<sequence length="83" mass="9832">MQHLRLQLLTLRVCVIDELKHDRVISLNISISTTSTSELIEEVRDLCNFLSKLISVHQQGRLSLWLLRRRVWERVKYGSMVRT</sequence>
<reference evidence="1 3" key="1">
    <citation type="journal article" date="2017" name="Nature">
        <title>The sunflower genome provides insights into oil metabolism, flowering and Asterid evolution.</title>
        <authorList>
            <person name="Badouin H."/>
            <person name="Gouzy J."/>
            <person name="Grassa C.J."/>
            <person name="Murat F."/>
            <person name="Staton S.E."/>
            <person name="Cottret L."/>
            <person name="Lelandais-Briere C."/>
            <person name="Owens G.L."/>
            <person name="Carrere S."/>
            <person name="Mayjonade B."/>
            <person name="Legrand L."/>
            <person name="Gill N."/>
            <person name="Kane N.C."/>
            <person name="Bowers J.E."/>
            <person name="Hubner S."/>
            <person name="Bellec A."/>
            <person name="Berard A."/>
            <person name="Berges H."/>
            <person name="Blanchet N."/>
            <person name="Boniface M.C."/>
            <person name="Brunel D."/>
            <person name="Catrice O."/>
            <person name="Chaidir N."/>
            <person name="Claudel C."/>
            <person name="Donnadieu C."/>
            <person name="Faraut T."/>
            <person name="Fievet G."/>
            <person name="Helmstetter N."/>
            <person name="King M."/>
            <person name="Knapp S.J."/>
            <person name="Lai Z."/>
            <person name="Le Paslier M.C."/>
            <person name="Lippi Y."/>
            <person name="Lorenzon L."/>
            <person name="Mandel J.R."/>
            <person name="Marage G."/>
            <person name="Marchand G."/>
            <person name="Marquand E."/>
            <person name="Bret-Mestries E."/>
            <person name="Morien E."/>
            <person name="Nambeesan S."/>
            <person name="Nguyen T."/>
            <person name="Pegot-Espagnet P."/>
            <person name="Pouilly N."/>
            <person name="Raftis F."/>
            <person name="Sallet E."/>
            <person name="Schiex T."/>
            <person name="Thomas J."/>
            <person name="Vandecasteele C."/>
            <person name="Vares D."/>
            <person name="Vear F."/>
            <person name="Vautrin S."/>
            <person name="Crespi M."/>
            <person name="Mangin B."/>
            <person name="Burke J.M."/>
            <person name="Salse J."/>
            <person name="Munos S."/>
            <person name="Vincourt P."/>
            <person name="Rieseberg L.H."/>
            <person name="Langlade N.B."/>
        </authorList>
    </citation>
    <scope>NUCLEOTIDE SEQUENCE [LARGE SCALE GENOMIC DNA]</scope>
    <source>
        <strain evidence="3">cv. SF193</strain>
        <tissue evidence="1">Leaves</tissue>
    </source>
</reference>
<protein>
    <submittedName>
        <fullName evidence="2">Uncharacterized protein</fullName>
    </submittedName>
</protein>
<evidence type="ECO:0000313" key="3">
    <source>
        <dbReference type="Proteomes" id="UP000215914"/>
    </source>
</evidence>
<dbReference type="EMBL" id="MNCJ02000330">
    <property type="protein sequence ID" value="KAF5763906.1"/>
    <property type="molecule type" value="Genomic_DNA"/>
</dbReference>
<reference evidence="2" key="2">
    <citation type="submission" date="2017-02" db="EMBL/GenBank/DDBJ databases">
        <title>Sunflower complete genome.</title>
        <authorList>
            <person name="Langlade N."/>
            <person name="Munos S."/>
        </authorList>
    </citation>
    <scope>NUCLEOTIDE SEQUENCE [LARGE SCALE GENOMIC DNA]</scope>
    <source>
        <tissue evidence="2">Leaves</tissue>
    </source>
</reference>
<reference evidence="1" key="3">
    <citation type="submission" date="2020-06" db="EMBL/GenBank/DDBJ databases">
        <title>Helianthus annuus Genome sequencing and assembly Release 2.</title>
        <authorList>
            <person name="Gouzy J."/>
            <person name="Langlade N."/>
            <person name="Munos S."/>
        </authorList>
    </citation>
    <scope>NUCLEOTIDE SEQUENCE</scope>
    <source>
        <tissue evidence="1">Leaves</tissue>
    </source>
</reference>
<evidence type="ECO:0000313" key="2">
    <source>
        <dbReference type="EMBL" id="OTF94721.1"/>
    </source>
</evidence>
<dbReference type="InParanoid" id="A0A251S811"/>
<evidence type="ECO:0000313" key="1">
    <source>
        <dbReference type="EMBL" id="KAF5763906.1"/>
    </source>
</evidence>